<proteinExistence type="predicted"/>
<dbReference type="EMBL" id="JAUEPO010000001">
    <property type="protein sequence ID" value="KAK3337708.1"/>
    <property type="molecule type" value="Genomic_DNA"/>
</dbReference>
<gene>
    <name evidence="2" type="ORF">B0T19DRAFT_397306</name>
</gene>
<protein>
    <submittedName>
        <fullName evidence="2">Uncharacterized protein</fullName>
    </submittedName>
</protein>
<dbReference type="Proteomes" id="UP001286456">
    <property type="component" value="Unassembled WGS sequence"/>
</dbReference>
<accession>A0AAE0J692</accession>
<feature type="compositionally biased region" description="Low complexity" evidence="1">
    <location>
        <begin position="1"/>
        <end position="10"/>
    </location>
</feature>
<organism evidence="2 3">
    <name type="scientific">Cercophora scortea</name>
    <dbReference type="NCBI Taxonomy" id="314031"/>
    <lineage>
        <taxon>Eukaryota</taxon>
        <taxon>Fungi</taxon>
        <taxon>Dikarya</taxon>
        <taxon>Ascomycota</taxon>
        <taxon>Pezizomycotina</taxon>
        <taxon>Sordariomycetes</taxon>
        <taxon>Sordariomycetidae</taxon>
        <taxon>Sordariales</taxon>
        <taxon>Lasiosphaeriaceae</taxon>
        <taxon>Cercophora</taxon>
    </lineage>
</organism>
<name>A0AAE0J692_9PEZI</name>
<evidence type="ECO:0000313" key="2">
    <source>
        <dbReference type="EMBL" id="KAK3337708.1"/>
    </source>
</evidence>
<sequence>MEGNRYANGNVNGGYANGHAPSAASPHHTGRQYGQYGQRRPQFGIALPRAHGEILVEPRNVAVVNRPVFPCPVARVAIEEGGVPATMPPTTLVARCIPYEIESDNELFDILYPNAGINNVMTRELYRVQPPVGDTHYYYAWFNPVFRRPGHFGLKFQFFLRMGERGQDRILLELVAETSMKVFVEGDREVEADEETESEREVIASLQAAGFLPMHG</sequence>
<reference evidence="2" key="2">
    <citation type="submission" date="2023-06" db="EMBL/GenBank/DDBJ databases">
        <authorList>
            <consortium name="Lawrence Berkeley National Laboratory"/>
            <person name="Haridas S."/>
            <person name="Hensen N."/>
            <person name="Bonometti L."/>
            <person name="Westerberg I."/>
            <person name="Brannstrom I.O."/>
            <person name="Guillou S."/>
            <person name="Cros-Aarteil S."/>
            <person name="Calhoun S."/>
            <person name="Kuo A."/>
            <person name="Mondo S."/>
            <person name="Pangilinan J."/>
            <person name="Riley R."/>
            <person name="Labutti K."/>
            <person name="Andreopoulos B."/>
            <person name="Lipzen A."/>
            <person name="Chen C."/>
            <person name="Yanf M."/>
            <person name="Daum C."/>
            <person name="Ng V."/>
            <person name="Clum A."/>
            <person name="Steindorff A."/>
            <person name="Ohm R."/>
            <person name="Martin F."/>
            <person name="Silar P."/>
            <person name="Natvig D."/>
            <person name="Lalanne C."/>
            <person name="Gautier V."/>
            <person name="Ament-Velasquez S.L."/>
            <person name="Kruys A."/>
            <person name="Hutchinson M.I."/>
            <person name="Powell A.J."/>
            <person name="Barry K."/>
            <person name="Miller A.N."/>
            <person name="Grigoriev I.V."/>
            <person name="Debuchy R."/>
            <person name="Gladieux P."/>
            <person name="Thoren M.H."/>
            <person name="Johannesson H."/>
        </authorList>
    </citation>
    <scope>NUCLEOTIDE SEQUENCE</scope>
    <source>
        <strain evidence="2">SMH4131-1</strain>
    </source>
</reference>
<evidence type="ECO:0000313" key="3">
    <source>
        <dbReference type="Proteomes" id="UP001286456"/>
    </source>
</evidence>
<dbReference type="AlphaFoldDB" id="A0AAE0J692"/>
<reference evidence="2" key="1">
    <citation type="journal article" date="2023" name="Mol. Phylogenet. Evol.">
        <title>Genome-scale phylogeny and comparative genomics of the fungal order Sordariales.</title>
        <authorList>
            <person name="Hensen N."/>
            <person name="Bonometti L."/>
            <person name="Westerberg I."/>
            <person name="Brannstrom I.O."/>
            <person name="Guillou S."/>
            <person name="Cros-Aarteil S."/>
            <person name="Calhoun S."/>
            <person name="Haridas S."/>
            <person name="Kuo A."/>
            <person name="Mondo S."/>
            <person name="Pangilinan J."/>
            <person name="Riley R."/>
            <person name="LaButti K."/>
            <person name="Andreopoulos B."/>
            <person name="Lipzen A."/>
            <person name="Chen C."/>
            <person name="Yan M."/>
            <person name="Daum C."/>
            <person name="Ng V."/>
            <person name="Clum A."/>
            <person name="Steindorff A."/>
            <person name="Ohm R.A."/>
            <person name="Martin F."/>
            <person name="Silar P."/>
            <person name="Natvig D.O."/>
            <person name="Lalanne C."/>
            <person name="Gautier V."/>
            <person name="Ament-Velasquez S.L."/>
            <person name="Kruys A."/>
            <person name="Hutchinson M.I."/>
            <person name="Powell A.J."/>
            <person name="Barry K."/>
            <person name="Miller A.N."/>
            <person name="Grigoriev I.V."/>
            <person name="Debuchy R."/>
            <person name="Gladieux P."/>
            <person name="Hiltunen Thoren M."/>
            <person name="Johannesson H."/>
        </authorList>
    </citation>
    <scope>NUCLEOTIDE SEQUENCE</scope>
    <source>
        <strain evidence="2">SMH4131-1</strain>
    </source>
</reference>
<feature type="region of interest" description="Disordered" evidence="1">
    <location>
        <begin position="1"/>
        <end position="35"/>
    </location>
</feature>
<comment type="caution">
    <text evidence="2">The sequence shown here is derived from an EMBL/GenBank/DDBJ whole genome shotgun (WGS) entry which is preliminary data.</text>
</comment>
<evidence type="ECO:0000256" key="1">
    <source>
        <dbReference type="SAM" id="MobiDB-lite"/>
    </source>
</evidence>
<keyword evidence="3" id="KW-1185">Reference proteome</keyword>